<feature type="compositionally biased region" description="Basic and acidic residues" evidence="1">
    <location>
        <begin position="82"/>
        <end position="98"/>
    </location>
</feature>
<feature type="region of interest" description="Disordered" evidence="1">
    <location>
        <begin position="78"/>
        <end position="116"/>
    </location>
</feature>
<accession>A0A6J4S1Y0</accession>
<evidence type="ECO:0000256" key="1">
    <source>
        <dbReference type="SAM" id="MobiDB-lite"/>
    </source>
</evidence>
<feature type="compositionally biased region" description="Low complexity" evidence="1">
    <location>
        <begin position="107"/>
        <end position="116"/>
    </location>
</feature>
<proteinExistence type="predicted"/>
<protein>
    <submittedName>
        <fullName evidence="2">Uncharacterized protein</fullName>
    </submittedName>
</protein>
<dbReference type="EMBL" id="CADCVO010000243">
    <property type="protein sequence ID" value="CAA9487575.1"/>
    <property type="molecule type" value="Genomic_DNA"/>
</dbReference>
<sequence>MLDLGRAASAGSGELLHEVTGGAQDVLLPAPAHVVAARADGRLPVLAVTDERVVLGLGDRAVLDLGHEDVVHELALAPARPADGHVEHHERGNSRRDDDQDTEVPEGPVRGAGVRPARARQGRCWLPWSTFKSFRIPVPRPSLRERRRSANFCSHELAPRRVPR</sequence>
<dbReference type="AlphaFoldDB" id="A0A6J4S1Y0"/>
<organism evidence="2">
    <name type="scientific">uncultured Solirubrobacteraceae bacterium</name>
    <dbReference type="NCBI Taxonomy" id="1162706"/>
    <lineage>
        <taxon>Bacteria</taxon>
        <taxon>Bacillati</taxon>
        <taxon>Actinomycetota</taxon>
        <taxon>Thermoleophilia</taxon>
        <taxon>Solirubrobacterales</taxon>
        <taxon>Solirubrobacteraceae</taxon>
        <taxon>environmental samples</taxon>
    </lineage>
</organism>
<name>A0A6J4S1Y0_9ACTN</name>
<evidence type="ECO:0000313" key="2">
    <source>
        <dbReference type="EMBL" id="CAA9487575.1"/>
    </source>
</evidence>
<reference evidence="2" key="1">
    <citation type="submission" date="2020-02" db="EMBL/GenBank/DDBJ databases">
        <authorList>
            <person name="Meier V. D."/>
        </authorList>
    </citation>
    <scope>NUCLEOTIDE SEQUENCE</scope>
    <source>
        <strain evidence="2">AVDCRST_MAG13</strain>
    </source>
</reference>
<gene>
    <name evidence="2" type="ORF">AVDCRST_MAG13-1553</name>
</gene>